<dbReference type="NCBIfam" id="TIGR02227">
    <property type="entry name" value="sigpep_I_bact"/>
    <property type="match status" value="1"/>
</dbReference>
<dbReference type="Proteomes" id="UP000183417">
    <property type="component" value="Unassembled WGS sequence"/>
</dbReference>
<reference evidence="11 14" key="2">
    <citation type="submission" date="2020-12" db="EMBL/GenBank/DDBJ databases">
        <title>FDA dAtabase for Regulatory Grade micrObial Sequences (FDA-ARGOS): Supporting development and validation of Infectious Disease Dx tests.</title>
        <authorList>
            <person name="Sproer C."/>
            <person name="Gronow S."/>
            <person name="Severitt S."/>
            <person name="Schroder I."/>
            <person name="Tallon L."/>
            <person name="Sadzewicz L."/>
            <person name="Zhao X."/>
            <person name="Boylan J."/>
            <person name="Ott S."/>
            <person name="Bowen H."/>
            <person name="Vavikolanu K."/>
            <person name="Mehta A."/>
            <person name="Aluvathingal J."/>
            <person name="Nadendla S."/>
            <person name="Lowell S."/>
            <person name="Myers T."/>
            <person name="Yan Y."/>
            <person name="Sichtig H."/>
        </authorList>
    </citation>
    <scope>NUCLEOTIDE SEQUENCE [LARGE SCALE GENOMIC DNA]</scope>
    <source>
        <strain evidence="11 14">FDAARGOS_890</strain>
    </source>
</reference>
<dbReference type="KEGG" id="dla:I6G47_29705"/>
<evidence type="ECO:0000313" key="11">
    <source>
        <dbReference type="EMBL" id="QPS81092.1"/>
    </source>
</evidence>
<evidence type="ECO:0000313" key="13">
    <source>
        <dbReference type="Proteomes" id="UP000183417"/>
    </source>
</evidence>
<dbReference type="GO" id="GO:0009003">
    <property type="term" value="F:signal peptidase activity"/>
    <property type="evidence" value="ECO:0007669"/>
    <property type="project" value="UniProtKB-EC"/>
</dbReference>
<feature type="transmembrane region" description="Helical" evidence="8">
    <location>
        <begin position="7"/>
        <end position="25"/>
    </location>
</feature>
<dbReference type="InterPro" id="IPR019756">
    <property type="entry name" value="Pept_S26A_signal_pept_1_Ser-AS"/>
</dbReference>
<dbReference type="EC" id="3.4.21.89" evidence="3 8"/>
<keyword evidence="14" id="KW-1185">Reference proteome</keyword>
<keyword evidence="5 8" id="KW-0645">Protease</keyword>
<evidence type="ECO:0000256" key="9">
    <source>
        <dbReference type="RuleBase" id="RU362042"/>
    </source>
</evidence>
<dbReference type="PROSITE" id="PS00501">
    <property type="entry name" value="SPASE_I_1"/>
    <property type="match status" value="1"/>
</dbReference>
<evidence type="ECO:0000259" key="10">
    <source>
        <dbReference type="Pfam" id="PF10502"/>
    </source>
</evidence>
<evidence type="ECO:0000256" key="4">
    <source>
        <dbReference type="ARBA" id="ARBA00019232"/>
    </source>
</evidence>
<dbReference type="InterPro" id="IPR036286">
    <property type="entry name" value="LexA/Signal_pep-like_sf"/>
</dbReference>
<dbReference type="InterPro" id="IPR019758">
    <property type="entry name" value="Pept_S26A_signal_pept_1_CS"/>
</dbReference>
<dbReference type="Proteomes" id="UP000595064">
    <property type="component" value="Chromosome"/>
</dbReference>
<comment type="subcellular location">
    <subcellularLocation>
        <location evidence="9">Membrane</location>
        <topology evidence="9">Single-pass type II membrane protein</topology>
    </subcellularLocation>
</comment>
<dbReference type="PROSITE" id="PS00760">
    <property type="entry name" value="SPASE_I_2"/>
    <property type="match status" value="1"/>
</dbReference>
<evidence type="ECO:0000256" key="2">
    <source>
        <dbReference type="ARBA" id="ARBA00009370"/>
    </source>
</evidence>
<comment type="caution">
    <text evidence="9">Lacks conserved residue(s) required for the propagation of feature annotation.</text>
</comment>
<evidence type="ECO:0000256" key="6">
    <source>
        <dbReference type="ARBA" id="ARBA00022801"/>
    </source>
</evidence>
<dbReference type="InterPro" id="IPR019533">
    <property type="entry name" value="Peptidase_S26"/>
</dbReference>
<dbReference type="PANTHER" id="PTHR43390">
    <property type="entry name" value="SIGNAL PEPTIDASE I"/>
    <property type="match status" value="1"/>
</dbReference>
<dbReference type="Pfam" id="PF10502">
    <property type="entry name" value="Peptidase_S26"/>
    <property type="match status" value="1"/>
</dbReference>
<evidence type="ECO:0000256" key="1">
    <source>
        <dbReference type="ARBA" id="ARBA00000677"/>
    </source>
</evidence>
<dbReference type="PRINTS" id="PR00727">
    <property type="entry name" value="LEADERPTASE"/>
</dbReference>
<evidence type="ECO:0000313" key="12">
    <source>
        <dbReference type="EMBL" id="SDY05514.1"/>
    </source>
</evidence>
<keyword evidence="8" id="KW-1133">Transmembrane helix</keyword>
<evidence type="ECO:0000313" key="14">
    <source>
        <dbReference type="Proteomes" id="UP000595064"/>
    </source>
</evidence>
<feature type="transmembrane region" description="Helical" evidence="8">
    <location>
        <begin position="31"/>
        <end position="48"/>
    </location>
</feature>
<feature type="transmembrane region" description="Helical" evidence="8">
    <location>
        <begin position="101"/>
        <end position="122"/>
    </location>
</feature>
<dbReference type="PROSITE" id="PS00761">
    <property type="entry name" value="SPASE_I_3"/>
    <property type="match status" value="1"/>
</dbReference>
<name>A0A1H3GSQ9_9BURK</name>
<dbReference type="CDD" id="cd06530">
    <property type="entry name" value="S26_SPase_I"/>
    <property type="match status" value="1"/>
</dbReference>
<keyword evidence="8" id="KW-0472">Membrane</keyword>
<gene>
    <name evidence="11" type="primary">lepB</name>
    <name evidence="11" type="ORF">I6G47_29705</name>
    <name evidence="12" type="ORF">SAMN05421547_102314</name>
</gene>
<dbReference type="AlphaFoldDB" id="A0A1H3GSQ9"/>
<keyword evidence="8" id="KW-0812">Transmembrane</keyword>
<dbReference type="EMBL" id="FNPE01000002">
    <property type="protein sequence ID" value="SDY05514.1"/>
    <property type="molecule type" value="Genomic_DNA"/>
</dbReference>
<keyword evidence="6 8" id="KW-0378">Hydrolase</keyword>
<feature type="active site" evidence="7">
    <location>
        <position position="132"/>
    </location>
</feature>
<comment type="similarity">
    <text evidence="2 9">Belongs to the peptidase S26 family.</text>
</comment>
<dbReference type="PANTHER" id="PTHR43390:SF1">
    <property type="entry name" value="CHLOROPLAST PROCESSING PEPTIDASE"/>
    <property type="match status" value="1"/>
</dbReference>
<dbReference type="InterPro" id="IPR000223">
    <property type="entry name" value="Pept_S26A_signal_pept_1"/>
</dbReference>
<dbReference type="GeneID" id="94690739"/>
<dbReference type="SUPFAM" id="SSF51306">
    <property type="entry name" value="LexA/Signal peptidase"/>
    <property type="match status" value="1"/>
</dbReference>
<dbReference type="EMBL" id="CP065748">
    <property type="protein sequence ID" value="QPS81092.1"/>
    <property type="molecule type" value="Genomic_DNA"/>
</dbReference>
<organism evidence="12 13">
    <name type="scientific">Delftia lacustris</name>
    <dbReference type="NCBI Taxonomy" id="558537"/>
    <lineage>
        <taxon>Bacteria</taxon>
        <taxon>Pseudomonadati</taxon>
        <taxon>Pseudomonadota</taxon>
        <taxon>Betaproteobacteria</taxon>
        <taxon>Burkholderiales</taxon>
        <taxon>Comamonadaceae</taxon>
        <taxon>Delftia</taxon>
    </lineage>
</organism>
<accession>A0A1H3GSQ9</accession>
<dbReference type="GO" id="GO:0006465">
    <property type="term" value="P:signal peptide processing"/>
    <property type="evidence" value="ECO:0007669"/>
    <property type="project" value="InterPro"/>
</dbReference>
<evidence type="ECO:0000256" key="5">
    <source>
        <dbReference type="ARBA" id="ARBA00022670"/>
    </source>
</evidence>
<comment type="catalytic activity">
    <reaction evidence="1 8">
        <text>Cleavage of hydrophobic, N-terminal signal or leader sequences from secreted and periplasmic proteins.</text>
        <dbReference type="EC" id="3.4.21.89"/>
    </reaction>
</comment>
<dbReference type="Gene3D" id="2.10.109.10">
    <property type="entry name" value="Umud Fragment, subunit A"/>
    <property type="match status" value="1"/>
</dbReference>
<protein>
    <recommendedName>
        <fullName evidence="4 8">Signal peptidase I</fullName>
        <ecNumber evidence="3 8">3.4.21.89</ecNumber>
    </recommendedName>
</protein>
<sequence>MQAMQWITAVVLAAFVGYIGAWYTGFIEGNFALLLFLATVVTGLYWVAERLYFLPRRRRAAVAIEEAAVARRAELDRMGIAKTDIEVSEEAKGRILMQPWWLDWTAGLFPVIAIVFVLRSFLFEPFKIPSGSMIPTLLVGDLILVNKFTYGVRLPVINTKITQGQPLQRGDVVVFRYPPQPSLDYIKRVVGLPGDEISYLNKRLTVNGKEVPVSELPDFFDKDAMRYFKQYEESLGDKPHRMIVNQDVPAFIQGASGFEFRENCRYSVEGITCKVPEGQYFMMGDNRDNSLDSRYWGFVPDKNIVGRAFFVWMNFGDFKRIGGFH</sequence>
<dbReference type="GO" id="GO:0016020">
    <property type="term" value="C:membrane"/>
    <property type="evidence" value="ECO:0007669"/>
    <property type="project" value="UniProtKB-SubCell"/>
</dbReference>
<evidence type="ECO:0000256" key="3">
    <source>
        <dbReference type="ARBA" id="ARBA00013208"/>
    </source>
</evidence>
<proteinExistence type="inferred from homology"/>
<feature type="active site" evidence="7">
    <location>
        <position position="187"/>
    </location>
</feature>
<reference evidence="12 13" key="1">
    <citation type="submission" date="2016-10" db="EMBL/GenBank/DDBJ databases">
        <authorList>
            <person name="de Groot N.N."/>
        </authorList>
    </citation>
    <scope>NUCLEOTIDE SEQUENCE [LARGE SCALE GENOMIC DNA]</scope>
    <source>
        <strain evidence="12 13">LMG 24775</strain>
    </source>
</reference>
<dbReference type="GO" id="GO:0004252">
    <property type="term" value="F:serine-type endopeptidase activity"/>
    <property type="evidence" value="ECO:0007669"/>
    <property type="project" value="InterPro"/>
</dbReference>
<dbReference type="InterPro" id="IPR019757">
    <property type="entry name" value="Pept_S26A_signal_pept_1_Lys-AS"/>
</dbReference>
<dbReference type="RefSeq" id="WP_016451178.1">
    <property type="nucleotide sequence ID" value="NZ_CP065748.1"/>
</dbReference>
<feature type="domain" description="Peptidase S26" evidence="10">
    <location>
        <begin position="102"/>
        <end position="313"/>
    </location>
</feature>
<evidence type="ECO:0000256" key="7">
    <source>
        <dbReference type="PIRSR" id="PIRSR600223-1"/>
    </source>
</evidence>
<evidence type="ECO:0000256" key="8">
    <source>
        <dbReference type="RuleBase" id="RU003993"/>
    </source>
</evidence>